<comment type="caution">
    <text evidence="3">The sequence shown here is derived from an EMBL/GenBank/DDBJ whole genome shotgun (WGS) entry which is preliminary data.</text>
</comment>
<protein>
    <submittedName>
        <fullName evidence="3">Anti-sigma regulatory factor (Ser/Thr protein kinase)</fullName>
    </submittedName>
</protein>
<evidence type="ECO:0000256" key="1">
    <source>
        <dbReference type="ARBA" id="ARBA00022527"/>
    </source>
</evidence>
<accession>A0ABU0KPN1</accession>
<dbReference type="Proteomes" id="UP001236795">
    <property type="component" value="Unassembled WGS sequence"/>
</dbReference>
<sequence length="302" mass="32344">MTSIPACTPTTVSSPALRAGHELCIQRDPGSTPGQLTRADAAWPARLRRITRAALSSWHRPDLAETAELLTTELVTNALQHGSGSEVRFRLCLRDDDLLIEISDGCSAVPTPRSPAPDDENGRGLLLVEALADAWGVSEDGTTTWCTLPLTKRPQELDPAAEVTAPVLREMPLHLPADPSAVRIARVSGRTTLAMLDWPGDGHAAIAVLASLVDNAVTHGLQHGQDGQSISARLSLTEARELVIDVTDPTPHFPDFLEAVDGARGRGLWNARQRGARLSWFIAPGSDGKTVRATLKPGRVEL</sequence>
<proteinExistence type="predicted"/>
<dbReference type="PANTHER" id="PTHR35526:SF3">
    <property type="entry name" value="ANTI-SIGMA-F FACTOR RSBW"/>
    <property type="match status" value="1"/>
</dbReference>
<keyword evidence="1" id="KW-0418">Kinase</keyword>
<gene>
    <name evidence="3" type="ORF">QO019_006222</name>
</gene>
<keyword evidence="1" id="KW-0808">Transferase</keyword>
<feature type="domain" description="Histidine kinase/HSP90-like ATPase" evidence="2">
    <location>
        <begin position="45"/>
        <end position="145"/>
    </location>
</feature>
<dbReference type="InterPro" id="IPR003594">
    <property type="entry name" value="HATPase_dom"/>
</dbReference>
<reference evidence="3 4" key="1">
    <citation type="submission" date="2023-07" db="EMBL/GenBank/DDBJ databases">
        <title>Genomic Encyclopedia of Type Strains, Phase IV (KMG-IV): sequencing the most valuable type-strain genomes for metagenomic binning, comparative biology and taxonomic classification.</title>
        <authorList>
            <person name="Goeker M."/>
        </authorList>
    </citation>
    <scope>NUCLEOTIDE SEQUENCE [LARGE SCALE GENOMIC DNA]</scope>
    <source>
        <strain evidence="3 4">DSM 40573</strain>
    </source>
</reference>
<dbReference type="SUPFAM" id="SSF55874">
    <property type="entry name" value="ATPase domain of HSP90 chaperone/DNA topoisomerase II/histidine kinase"/>
    <property type="match status" value="2"/>
</dbReference>
<dbReference type="EMBL" id="JAUSWC010000031">
    <property type="protein sequence ID" value="MDQ0491325.1"/>
    <property type="molecule type" value="Genomic_DNA"/>
</dbReference>
<evidence type="ECO:0000313" key="4">
    <source>
        <dbReference type="Proteomes" id="UP001236795"/>
    </source>
</evidence>
<dbReference type="InterPro" id="IPR036890">
    <property type="entry name" value="HATPase_C_sf"/>
</dbReference>
<keyword evidence="1" id="KW-0723">Serine/threonine-protein kinase</keyword>
<evidence type="ECO:0000313" key="3">
    <source>
        <dbReference type="EMBL" id="MDQ0491325.1"/>
    </source>
</evidence>
<dbReference type="RefSeq" id="WP_258907081.1">
    <property type="nucleotide sequence ID" value="NZ_JAUSWC010000031.1"/>
</dbReference>
<dbReference type="Gene3D" id="3.30.565.10">
    <property type="entry name" value="Histidine kinase-like ATPase, C-terminal domain"/>
    <property type="match status" value="2"/>
</dbReference>
<evidence type="ECO:0000259" key="2">
    <source>
        <dbReference type="Pfam" id="PF13581"/>
    </source>
</evidence>
<dbReference type="PANTHER" id="PTHR35526">
    <property type="entry name" value="ANTI-SIGMA-F FACTOR RSBW-RELATED"/>
    <property type="match status" value="1"/>
</dbReference>
<dbReference type="CDD" id="cd16936">
    <property type="entry name" value="HATPase_RsbW-like"/>
    <property type="match status" value="1"/>
</dbReference>
<dbReference type="Pfam" id="PF13581">
    <property type="entry name" value="HATPase_c_2"/>
    <property type="match status" value="1"/>
</dbReference>
<keyword evidence="4" id="KW-1185">Reference proteome</keyword>
<dbReference type="InterPro" id="IPR050267">
    <property type="entry name" value="Anti-sigma-factor_SerPK"/>
</dbReference>
<name>A0ABU0KPN1_9ACTN</name>
<organism evidence="3 4">
    <name type="scientific">Streptomyces thermodiastaticus</name>
    <dbReference type="NCBI Taxonomy" id="44061"/>
    <lineage>
        <taxon>Bacteria</taxon>
        <taxon>Bacillati</taxon>
        <taxon>Actinomycetota</taxon>
        <taxon>Actinomycetes</taxon>
        <taxon>Kitasatosporales</taxon>
        <taxon>Streptomycetaceae</taxon>
        <taxon>Streptomyces</taxon>
    </lineage>
</organism>